<dbReference type="Proteomes" id="UP000442707">
    <property type="component" value="Unassembled WGS sequence"/>
</dbReference>
<evidence type="ECO:0000259" key="1">
    <source>
        <dbReference type="Pfam" id="PF03551"/>
    </source>
</evidence>
<keyword evidence="4" id="KW-1185">Reference proteome</keyword>
<sequence>MRLALLALLAKEPAHGYQLKQSLERTFGAAYPHPNIGQIYVTLGRLEQSGLIQGQDVNQSSRPNKRVYEITEDGREYLAGWFAKPTDGPRVRDEFFMKLVLAPATGIADRQALINQQRRHCLSTMRGLSRLAAAEDRDNRAAHLLIEGAALHLQADLDWLERCQDELADSWSAEEDKPIG</sequence>
<proteinExistence type="predicted"/>
<dbReference type="EMBL" id="VZRB01000014">
    <property type="protein sequence ID" value="KAB1144718.1"/>
    <property type="molecule type" value="Genomic_DNA"/>
</dbReference>
<feature type="domain" description="Transcription regulator PadR C-terminal" evidence="2">
    <location>
        <begin position="91"/>
        <end position="167"/>
    </location>
</feature>
<comment type="caution">
    <text evidence="3">The sequence shown here is derived from an EMBL/GenBank/DDBJ whole genome shotgun (WGS) entry which is preliminary data.</text>
</comment>
<reference evidence="3 4" key="1">
    <citation type="submission" date="2019-09" db="EMBL/GenBank/DDBJ databases">
        <title>Screening of Novel Bioactive Compounds from Soil-Associated.</title>
        <authorList>
            <person name="Zhao S."/>
        </authorList>
    </citation>
    <scope>NUCLEOTIDE SEQUENCE [LARGE SCALE GENOMIC DNA]</scope>
    <source>
        <strain evidence="3 4">HIT-DPA4</strain>
    </source>
</reference>
<dbReference type="InterPro" id="IPR036388">
    <property type="entry name" value="WH-like_DNA-bd_sf"/>
</dbReference>
<dbReference type="InterPro" id="IPR005149">
    <property type="entry name" value="Tscrpt_reg_PadR_N"/>
</dbReference>
<dbReference type="InterPro" id="IPR036390">
    <property type="entry name" value="WH_DNA-bd_sf"/>
</dbReference>
<feature type="domain" description="Transcription regulator PadR N-terminal" evidence="1">
    <location>
        <begin position="5"/>
        <end position="79"/>
    </location>
</feature>
<dbReference type="InterPro" id="IPR018309">
    <property type="entry name" value="Tscrpt_reg_PadR_C"/>
</dbReference>
<protein>
    <submittedName>
        <fullName evidence="3">PadR family transcriptional regulator</fullName>
    </submittedName>
</protein>
<accession>A0A6H9UXX7</accession>
<name>A0A6H9UXX7_9ACTN</name>
<dbReference type="Pfam" id="PF10400">
    <property type="entry name" value="Vir_act_alpha_C"/>
    <property type="match status" value="1"/>
</dbReference>
<gene>
    <name evidence="3" type="ORF">F7R91_21015</name>
</gene>
<evidence type="ECO:0000259" key="2">
    <source>
        <dbReference type="Pfam" id="PF10400"/>
    </source>
</evidence>
<dbReference type="PANTHER" id="PTHR43252:SF2">
    <property type="entry name" value="TRANSCRIPTION REGULATOR, PADR-LIKE FAMILY"/>
    <property type="match status" value="1"/>
</dbReference>
<organism evidence="3 4">
    <name type="scientific">Streptomyces luteolifulvus</name>
    <dbReference type="NCBI Taxonomy" id="2615112"/>
    <lineage>
        <taxon>Bacteria</taxon>
        <taxon>Bacillati</taxon>
        <taxon>Actinomycetota</taxon>
        <taxon>Actinomycetes</taxon>
        <taxon>Kitasatosporales</taxon>
        <taxon>Streptomycetaceae</taxon>
        <taxon>Streptomyces</taxon>
    </lineage>
</organism>
<evidence type="ECO:0000313" key="3">
    <source>
        <dbReference type="EMBL" id="KAB1144718.1"/>
    </source>
</evidence>
<dbReference type="Gene3D" id="1.10.10.10">
    <property type="entry name" value="Winged helix-like DNA-binding domain superfamily/Winged helix DNA-binding domain"/>
    <property type="match status" value="1"/>
</dbReference>
<dbReference type="PANTHER" id="PTHR43252">
    <property type="entry name" value="TRANSCRIPTIONAL REGULATOR YQJI"/>
    <property type="match status" value="1"/>
</dbReference>
<dbReference type="SUPFAM" id="SSF46785">
    <property type="entry name" value="Winged helix' DNA-binding domain"/>
    <property type="match status" value="1"/>
</dbReference>
<dbReference type="Pfam" id="PF03551">
    <property type="entry name" value="PadR"/>
    <property type="match status" value="1"/>
</dbReference>
<dbReference type="AlphaFoldDB" id="A0A6H9UXX7"/>
<dbReference type="RefSeq" id="WP_150950624.1">
    <property type="nucleotide sequence ID" value="NZ_VZRB01000014.1"/>
</dbReference>
<evidence type="ECO:0000313" key="4">
    <source>
        <dbReference type="Proteomes" id="UP000442707"/>
    </source>
</evidence>